<dbReference type="STRING" id="1325734.A0A428QHD8"/>
<keyword evidence="1" id="KW-1133">Transmembrane helix</keyword>
<evidence type="ECO:0000313" key="3">
    <source>
        <dbReference type="Proteomes" id="UP000288168"/>
    </source>
</evidence>
<proteinExistence type="predicted"/>
<keyword evidence="1" id="KW-0472">Membrane</keyword>
<dbReference type="OrthoDB" id="1045822at2759"/>
<organism evidence="2 3">
    <name type="scientific">Fusarium duplospermum</name>
    <dbReference type="NCBI Taxonomy" id="1325734"/>
    <lineage>
        <taxon>Eukaryota</taxon>
        <taxon>Fungi</taxon>
        <taxon>Dikarya</taxon>
        <taxon>Ascomycota</taxon>
        <taxon>Pezizomycotina</taxon>
        <taxon>Sordariomycetes</taxon>
        <taxon>Hypocreomycetidae</taxon>
        <taxon>Hypocreales</taxon>
        <taxon>Nectriaceae</taxon>
        <taxon>Fusarium</taxon>
        <taxon>Fusarium solani species complex</taxon>
    </lineage>
</organism>
<comment type="caution">
    <text evidence="2">The sequence shown here is derived from an EMBL/GenBank/DDBJ whole genome shotgun (WGS) entry which is preliminary data.</text>
</comment>
<feature type="transmembrane region" description="Helical" evidence="1">
    <location>
        <begin position="30"/>
        <end position="53"/>
    </location>
</feature>
<keyword evidence="3" id="KW-1185">Reference proteome</keyword>
<dbReference type="AlphaFoldDB" id="A0A428QHD8"/>
<accession>A0A428QHD8</accession>
<keyword evidence="1" id="KW-0812">Transmembrane</keyword>
<gene>
    <name evidence="2" type="ORF">CEP54_004571</name>
</gene>
<protein>
    <submittedName>
        <fullName evidence="2">Uncharacterized protein</fullName>
    </submittedName>
</protein>
<name>A0A428QHD8_9HYPO</name>
<dbReference type="EMBL" id="NKCI01000032">
    <property type="protein sequence ID" value="RSL64705.1"/>
    <property type="molecule type" value="Genomic_DNA"/>
</dbReference>
<evidence type="ECO:0000256" key="1">
    <source>
        <dbReference type="SAM" id="Phobius"/>
    </source>
</evidence>
<evidence type="ECO:0000313" key="2">
    <source>
        <dbReference type="EMBL" id="RSL64705.1"/>
    </source>
</evidence>
<dbReference type="Proteomes" id="UP000288168">
    <property type="component" value="Unassembled WGS sequence"/>
</dbReference>
<reference evidence="2 3" key="1">
    <citation type="submission" date="2017-06" db="EMBL/GenBank/DDBJ databases">
        <title>Comparative genomic analysis of Ambrosia Fusariam Clade fungi.</title>
        <authorList>
            <person name="Stajich J.E."/>
            <person name="Carrillo J."/>
            <person name="Kijimoto T."/>
            <person name="Eskalen A."/>
            <person name="O'Donnell K."/>
            <person name="Kasson M."/>
        </authorList>
    </citation>
    <scope>NUCLEOTIDE SEQUENCE [LARGE SCALE GENOMIC DNA]</scope>
    <source>
        <strain evidence="2 3">NRRL62584</strain>
    </source>
</reference>
<sequence>MPSPDTLAPSSVAPSSVAVNYSSFHNHGAYVFPSSLIDLLLLLLLSSNFFFFFSPSSSPSSLLIMVYHREWHYDAQTGDIVESTCCPCLVYGRTNLRLKIASDMRDGRNMKAAADSFQESTPIFPLLSSACCAFAFCLPCKYQDPL</sequence>